<name>A0A0C9TEC5_SPHS4</name>
<dbReference type="HOGENOM" id="CLU_1138612_0_0_1"/>
<protein>
    <submittedName>
        <fullName evidence="2">Uncharacterized protein</fullName>
    </submittedName>
</protein>
<keyword evidence="3" id="KW-1185">Reference proteome</keyword>
<evidence type="ECO:0000256" key="1">
    <source>
        <dbReference type="SAM" id="MobiDB-lite"/>
    </source>
</evidence>
<dbReference type="AlphaFoldDB" id="A0A0C9TEC5"/>
<feature type="compositionally biased region" description="Low complexity" evidence="1">
    <location>
        <begin position="78"/>
        <end position="89"/>
    </location>
</feature>
<reference evidence="2 3" key="1">
    <citation type="submission" date="2014-06" db="EMBL/GenBank/DDBJ databases">
        <title>Evolutionary Origins and Diversification of the Mycorrhizal Mutualists.</title>
        <authorList>
            <consortium name="DOE Joint Genome Institute"/>
            <consortium name="Mycorrhizal Genomics Consortium"/>
            <person name="Kohler A."/>
            <person name="Kuo A."/>
            <person name="Nagy L.G."/>
            <person name="Floudas D."/>
            <person name="Copeland A."/>
            <person name="Barry K.W."/>
            <person name="Cichocki N."/>
            <person name="Veneault-Fourrey C."/>
            <person name="LaButti K."/>
            <person name="Lindquist E.A."/>
            <person name="Lipzen A."/>
            <person name="Lundell T."/>
            <person name="Morin E."/>
            <person name="Murat C."/>
            <person name="Riley R."/>
            <person name="Ohm R."/>
            <person name="Sun H."/>
            <person name="Tunlid A."/>
            <person name="Henrissat B."/>
            <person name="Grigoriev I.V."/>
            <person name="Hibbett D.S."/>
            <person name="Martin F."/>
        </authorList>
    </citation>
    <scope>NUCLEOTIDE SEQUENCE [LARGE SCALE GENOMIC DNA]</scope>
    <source>
        <strain evidence="2 3">SS14</strain>
    </source>
</reference>
<evidence type="ECO:0000313" key="2">
    <source>
        <dbReference type="EMBL" id="KIJ27633.1"/>
    </source>
</evidence>
<feature type="region of interest" description="Disordered" evidence="1">
    <location>
        <begin position="1"/>
        <end position="35"/>
    </location>
</feature>
<dbReference type="EMBL" id="KN837329">
    <property type="protein sequence ID" value="KIJ27633.1"/>
    <property type="molecule type" value="Genomic_DNA"/>
</dbReference>
<gene>
    <name evidence="2" type="ORF">M422DRAFT_271177</name>
</gene>
<proteinExistence type="predicted"/>
<dbReference type="Proteomes" id="UP000054279">
    <property type="component" value="Unassembled WGS sequence"/>
</dbReference>
<organism evidence="2 3">
    <name type="scientific">Sphaerobolus stellatus (strain SS14)</name>
    <dbReference type="NCBI Taxonomy" id="990650"/>
    <lineage>
        <taxon>Eukaryota</taxon>
        <taxon>Fungi</taxon>
        <taxon>Dikarya</taxon>
        <taxon>Basidiomycota</taxon>
        <taxon>Agaricomycotina</taxon>
        <taxon>Agaricomycetes</taxon>
        <taxon>Phallomycetidae</taxon>
        <taxon>Geastrales</taxon>
        <taxon>Sphaerobolaceae</taxon>
        <taxon>Sphaerobolus</taxon>
    </lineage>
</organism>
<feature type="region of interest" description="Disordered" evidence="1">
    <location>
        <begin position="74"/>
        <end position="93"/>
    </location>
</feature>
<accession>A0A0C9TEC5</accession>
<evidence type="ECO:0000313" key="3">
    <source>
        <dbReference type="Proteomes" id="UP000054279"/>
    </source>
</evidence>
<sequence length="244" mass="27131">MLSLPKRMAPTLEPPPSTAASSISTPHAGSPSTSIDTILKNRHTLILSIALPKTKNAKKIAPFHLKPSTNHIGLSTDSKLSLSKNPSKSNNRDTRCDITLAQVDHSNSVLLSLSNEEIINEVHDAIRESNTVYEATFVDYDGEDRHYIPYIRGVGRHRSGDIRLSCRNEEDRDLLIKHTSKWIAKLSTSLKLSLATFPVVAHGFPTSFDPSHDSPETANFLYWNEDIIPHPTMEKLAPWSGFLM</sequence>